<organism evidence="1 2">
    <name type="scientific">Psophocarpus tetragonolobus</name>
    <name type="common">Winged bean</name>
    <name type="synonym">Dolichos tetragonolobus</name>
    <dbReference type="NCBI Taxonomy" id="3891"/>
    <lineage>
        <taxon>Eukaryota</taxon>
        <taxon>Viridiplantae</taxon>
        <taxon>Streptophyta</taxon>
        <taxon>Embryophyta</taxon>
        <taxon>Tracheophyta</taxon>
        <taxon>Spermatophyta</taxon>
        <taxon>Magnoliopsida</taxon>
        <taxon>eudicotyledons</taxon>
        <taxon>Gunneridae</taxon>
        <taxon>Pentapetalae</taxon>
        <taxon>rosids</taxon>
        <taxon>fabids</taxon>
        <taxon>Fabales</taxon>
        <taxon>Fabaceae</taxon>
        <taxon>Papilionoideae</taxon>
        <taxon>50 kb inversion clade</taxon>
        <taxon>NPAAA clade</taxon>
        <taxon>indigoferoid/millettioid clade</taxon>
        <taxon>Phaseoleae</taxon>
        <taxon>Psophocarpus</taxon>
    </lineage>
</organism>
<dbReference type="Proteomes" id="UP001386955">
    <property type="component" value="Unassembled WGS sequence"/>
</dbReference>
<protein>
    <submittedName>
        <fullName evidence="1">Uncharacterized protein</fullName>
    </submittedName>
</protein>
<comment type="caution">
    <text evidence="1">The sequence shown here is derived from an EMBL/GenBank/DDBJ whole genome shotgun (WGS) entry which is preliminary data.</text>
</comment>
<accession>A0AAN9SSE9</accession>
<proteinExistence type="predicted"/>
<dbReference type="EMBL" id="JAYMYS010000003">
    <property type="protein sequence ID" value="KAK7401970.1"/>
    <property type="molecule type" value="Genomic_DNA"/>
</dbReference>
<gene>
    <name evidence="1" type="ORF">VNO78_13879</name>
</gene>
<evidence type="ECO:0000313" key="2">
    <source>
        <dbReference type="Proteomes" id="UP001386955"/>
    </source>
</evidence>
<sequence>MNPIINPILGLLSGACKETVTYEINIEMKMEVELFEERQESVNANLKLRNDWLLSDPKTKSKDKTIRPGGTAALVGDF</sequence>
<keyword evidence="2" id="KW-1185">Reference proteome</keyword>
<reference evidence="1 2" key="1">
    <citation type="submission" date="2024-01" db="EMBL/GenBank/DDBJ databases">
        <title>The genomes of 5 underutilized Papilionoideae crops provide insights into root nodulation and disease resistanc.</title>
        <authorList>
            <person name="Jiang F."/>
        </authorList>
    </citation>
    <scope>NUCLEOTIDE SEQUENCE [LARGE SCALE GENOMIC DNA]</scope>
    <source>
        <strain evidence="1">DUOXIRENSHENG_FW03</strain>
        <tissue evidence="1">Leaves</tissue>
    </source>
</reference>
<dbReference type="AlphaFoldDB" id="A0AAN9SSE9"/>
<evidence type="ECO:0000313" key="1">
    <source>
        <dbReference type="EMBL" id="KAK7401970.1"/>
    </source>
</evidence>
<name>A0AAN9SSE9_PSOTE</name>